<comment type="caution">
    <text evidence="4">The sequence shown here is derived from an EMBL/GenBank/DDBJ whole genome shotgun (WGS) entry which is preliminary data.</text>
</comment>
<dbReference type="Gene3D" id="3.40.50.1010">
    <property type="entry name" value="5'-nuclease"/>
    <property type="match status" value="1"/>
</dbReference>
<keyword evidence="5" id="KW-1185">Reference proteome</keyword>
<sequence length="621" mass="69268">MGIPRMLTRLKDANIATPKELGRTGRRPHSRAIIDGPGFAHYVLQLLEERPGANHALETDVTYADCASEAVKWLKRMEGFGYDIEALFFDGALPMSKMETRIDRLKGYASKLGAYKATYEETLRTCRIQIHEKGASKIWDVGSLRQARRDVAPSAFLVSAVLEALLESEYADRTFVVPDEADKFCVAAARQLNADSSGLGVAIFANDSDLFVYDSGDKTRIIPLNDLSTYFLGDIEVLTGIQVWPSVTAAQLMCPDLTQLAFHLSDHARQTVGECMVRMVPGEAPTQCEWPTFAASYQLDYQPEILDELRACHTQRNVRNGLDARVSELVHQAKAHDGARTSIELHMFLPFLLEDPTRASAYRVGAGLRSAAYEILLIAMDCRRAVILEYKRSKERINFVKLTDLPFDTLSKRLGECSHLVQGYLDMSTTEGGEEITVVERWRAMVMQLALTAFMGEGWTFPLPEEIVPLLTGQASTQWHMVHLSALYQAAFYSLRILFQIMRYVGRLTHKESKRIQGLDSPNSTFSVLLRKLEGMPNIAAFFGTESAADQSKAHAKWVPMLETMLRTLDEDWQPPQIKKKKKSNKTQTTSGAKDLKGMPSVAEEDEGSLAGNPFAALAAE</sequence>
<dbReference type="SUPFAM" id="SSF88723">
    <property type="entry name" value="PIN domain-like"/>
    <property type="match status" value="1"/>
</dbReference>
<dbReference type="Pfam" id="PF12813">
    <property type="entry name" value="XPG_I_2"/>
    <property type="match status" value="1"/>
</dbReference>
<feature type="domain" description="Asteroid" evidence="3">
    <location>
        <begin position="154"/>
        <end position="399"/>
    </location>
</feature>
<evidence type="ECO:0000256" key="1">
    <source>
        <dbReference type="ARBA" id="ARBA00007398"/>
    </source>
</evidence>
<dbReference type="Proteomes" id="UP001324427">
    <property type="component" value="Unassembled WGS sequence"/>
</dbReference>
<proteinExistence type="inferred from homology"/>
<dbReference type="PANTHER" id="PTHR15665">
    <property type="entry name" value="ASTEROID PROTEIN"/>
    <property type="match status" value="1"/>
</dbReference>
<protein>
    <recommendedName>
        <fullName evidence="3">Asteroid domain-containing protein</fullName>
    </recommendedName>
</protein>
<gene>
    <name evidence="4" type="ORF">LTR36_000728</name>
</gene>
<feature type="region of interest" description="Disordered" evidence="2">
    <location>
        <begin position="573"/>
        <end position="621"/>
    </location>
</feature>
<comment type="similarity">
    <text evidence="1">Belongs to the asteroid family.</text>
</comment>
<evidence type="ECO:0000313" key="5">
    <source>
        <dbReference type="Proteomes" id="UP001324427"/>
    </source>
</evidence>
<evidence type="ECO:0000313" key="4">
    <source>
        <dbReference type="EMBL" id="KAK4547770.1"/>
    </source>
</evidence>
<evidence type="ECO:0000256" key="2">
    <source>
        <dbReference type="SAM" id="MobiDB-lite"/>
    </source>
</evidence>
<dbReference type="EMBL" id="JAVFHQ010000010">
    <property type="protein sequence ID" value="KAK4547770.1"/>
    <property type="molecule type" value="Genomic_DNA"/>
</dbReference>
<name>A0AAV9JRX4_9PEZI</name>
<reference evidence="4 5" key="1">
    <citation type="submission" date="2021-11" db="EMBL/GenBank/DDBJ databases">
        <title>Black yeast isolated from Biological Soil Crust.</title>
        <authorList>
            <person name="Kurbessoian T."/>
        </authorList>
    </citation>
    <scope>NUCLEOTIDE SEQUENCE [LARGE SCALE GENOMIC DNA]</scope>
    <source>
        <strain evidence="4 5">CCFEE 5522</strain>
    </source>
</reference>
<evidence type="ECO:0000259" key="3">
    <source>
        <dbReference type="Pfam" id="PF12813"/>
    </source>
</evidence>
<dbReference type="InterPro" id="IPR039436">
    <property type="entry name" value="Asteroid_dom"/>
</dbReference>
<dbReference type="InterPro" id="IPR029060">
    <property type="entry name" value="PIN-like_dom_sf"/>
</dbReference>
<dbReference type="InterPro" id="IPR026832">
    <property type="entry name" value="Asteroid"/>
</dbReference>
<dbReference type="PANTHER" id="PTHR15665:SF1">
    <property type="entry name" value="PROTEIN ASTEROID HOMOLOG 1"/>
    <property type="match status" value="1"/>
</dbReference>
<dbReference type="AlphaFoldDB" id="A0AAV9JRX4"/>
<organism evidence="4 5">
    <name type="scientific">Oleoguttula mirabilis</name>
    <dbReference type="NCBI Taxonomy" id="1507867"/>
    <lineage>
        <taxon>Eukaryota</taxon>
        <taxon>Fungi</taxon>
        <taxon>Dikarya</taxon>
        <taxon>Ascomycota</taxon>
        <taxon>Pezizomycotina</taxon>
        <taxon>Dothideomycetes</taxon>
        <taxon>Dothideomycetidae</taxon>
        <taxon>Mycosphaerellales</taxon>
        <taxon>Teratosphaeriaceae</taxon>
        <taxon>Oleoguttula</taxon>
    </lineage>
</organism>
<accession>A0AAV9JRX4</accession>